<evidence type="ECO:0000313" key="2">
    <source>
        <dbReference type="EMBL" id="MBO2440556.1"/>
    </source>
</evidence>
<dbReference type="Proteomes" id="UP000666915">
    <property type="component" value="Unassembled WGS sequence"/>
</dbReference>
<evidence type="ECO:0008006" key="4">
    <source>
        <dbReference type="Google" id="ProtNLM"/>
    </source>
</evidence>
<accession>A0ABS3R362</accession>
<reference evidence="2 3" key="1">
    <citation type="submission" date="2021-03" db="EMBL/GenBank/DDBJ databases">
        <authorList>
            <person name="Kanchanasin P."/>
            <person name="Saeng-In P."/>
            <person name="Phongsopitanun W."/>
            <person name="Yuki M."/>
            <person name="Kudo T."/>
            <person name="Ohkuma M."/>
            <person name="Tanasupawat S."/>
        </authorList>
    </citation>
    <scope>NUCLEOTIDE SEQUENCE [LARGE SCALE GENOMIC DNA]</scope>
    <source>
        <strain evidence="2 3">L46</strain>
    </source>
</reference>
<feature type="region of interest" description="Disordered" evidence="1">
    <location>
        <begin position="110"/>
        <end position="138"/>
    </location>
</feature>
<dbReference type="Pfam" id="PF02482">
    <property type="entry name" value="Ribosomal_S30AE"/>
    <property type="match status" value="1"/>
</dbReference>
<sequence length="138" mass="14444">MPHQTRSTAGSPTEASPALPMSFSLSGGVDADQVQRARAVFSRLLAHAHEPVLSVRAALTLAPAHGRSSAAEASVQADVNGRRVHAHAEAASLHEAIAVAADRLEVQVARSARDWESRRGRHPRPSRGDGGAPAPSRS</sequence>
<name>A0ABS3R362_9ACTN</name>
<feature type="region of interest" description="Disordered" evidence="1">
    <location>
        <begin position="1"/>
        <end position="21"/>
    </location>
</feature>
<organism evidence="2 3">
    <name type="scientific">Actinomadura nitritigenes</name>
    <dbReference type="NCBI Taxonomy" id="134602"/>
    <lineage>
        <taxon>Bacteria</taxon>
        <taxon>Bacillati</taxon>
        <taxon>Actinomycetota</taxon>
        <taxon>Actinomycetes</taxon>
        <taxon>Streptosporangiales</taxon>
        <taxon>Thermomonosporaceae</taxon>
        <taxon>Actinomadura</taxon>
    </lineage>
</organism>
<dbReference type="EMBL" id="JAGEOK010000015">
    <property type="protein sequence ID" value="MBO2440556.1"/>
    <property type="molecule type" value="Genomic_DNA"/>
</dbReference>
<dbReference type="Gene3D" id="3.30.160.100">
    <property type="entry name" value="Ribosome hibernation promotion factor-like"/>
    <property type="match status" value="1"/>
</dbReference>
<proteinExistence type="predicted"/>
<feature type="compositionally biased region" description="Polar residues" evidence="1">
    <location>
        <begin position="1"/>
        <end position="14"/>
    </location>
</feature>
<dbReference type="InterPro" id="IPR003489">
    <property type="entry name" value="RHF/RaiA"/>
</dbReference>
<comment type="caution">
    <text evidence="2">The sequence shown here is derived from an EMBL/GenBank/DDBJ whole genome shotgun (WGS) entry which is preliminary data.</text>
</comment>
<dbReference type="InterPro" id="IPR036567">
    <property type="entry name" value="RHF-like"/>
</dbReference>
<keyword evidence="3" id="KW-1185">Reference proteome</keyword>
<evidence type="ECO:0000313" key="3">
    <source>
        <dbReference type="Proteomes" id="UP000666915"/>
    </source>
</evidence>
<protein>
    <recommendedName>
        <fullName evidence="4">Ribosomal subunit interface protein</fullName>
    </recommendedName>
</protein>
<evidence type="ECO:0000256" key="1">
    <source>
        <dbReference type="SAM" id="MobiDB-lite"/>
    </source>
</evidence>
<gene>
    <name evidence="2" type="ORF">J4557_23795</name>
</gene>
<dbReference type="RefSeq" id="WP_208268953.1">
    <property type="nucleotide sequence ID" value="NZ_BAAAGM010000024.1"/>
</dbReference>
<dbReference type="SUPFAM" id="SSF69754">
    <property type="entry name" value="Ribosome binding protein Y (YfiA homologue)"/>
    <property type="match status" value="1"/>
</dbReference>